<reference evidence="1" key="1">
    <citation type="journal article" date="2014" name="Front. Microbiol.">
        <title>High frequency of phylogenetically diverse reductive dehalogenase-homologous genes in deep subseafloor sedimentary metagenomes.</title>
        <authorList>
            <person name="Kawai M."/>
            <person name="Futagami T."/>
            <person name="Toyoda A."/>
            <person name="Takaki Y."/>
            <person name="Nishi S."/>
            <person name="Hori S."/>
            <person name="Arai W."/>
            <person name="Tsubouchi T."/>
            <person name="Morono Y."/>
            <person name="Uchiyama I."/>
            <person name="Ito T."/>
            <person name="Fujiyama A."/>
            <person name="Inagaki F."/>
            <person name="Takami H."/>
        </authorList>
    </citation>
    <scope>NUCLEOTIDE SEQUENCE</scope>
    <source>
        <strain evidence="1">Expedition CK06-06</strain>
    </source>
</reference>
<name>X0VUP5_9ZZZZ</name>
<organism evidence="1">
    <name type="scientific">marine sediment metagenome</name>
    <dbReference type="NCBI Taxonomy" id="412755"/>
    <lineage>
        <taxon>unclassified sequences</taxon>
        <taxon>metagenomes</taxon>
        <taxon>ecological metagenomes</taxon>
    </lineage>
</organism>
<accession>X0VUP5</accession>
<comment type="caution">
    <text evidence="1">The sequence shown here is derived from an EMBL/GenBank/DDBJ whole genome shotgun (WGS) entry which is preliminary data.</text>
</comment>
<gene>
    <name evidence="1" type="ORF">S01H1_56883</name>
</gene>
<evidence type="ECO:0000313" key="1">
    <source>
        <dbReference type="EMBL" id="GAG22119.1"/>
    </source>
</evidence>
<dbReference type="AlphaFoldDB" id="X0VUP5"/>
<protein>
    <submittedName>
        <fullName evidence="1">Uncharacterized protein</fullName>
    </submittedName>
</protein>
<sequence length="90" mass="9268">MAKNTAVITAEIRAKDNASKKVKKAESSFSKLGSAIKVGLVAAAAAGVAAIAKLTASFNEAIIASSKQQDNLEALRAQLVKLGPETDRVT</sequence>
<proteinExistence type="predicted"/>
<dbReference type="EMBL" id="BARS01037071">
    <property type="protein sequence ID" value="GAG22119.1"/>
    <property type="molecule type" value="Genomic_DNA"/>
</dbReference>
<feature type="non-terminal residue" evidence="1">
    <location>
        <position position="90"/>
    </location>
</feature>